<protein>
    <submittedName>
        <fullName evidence="2">Uncharacterized protein</fullName>
    </submittedName>
</protein>
<dbReference type="RefSeq" id="WP_132129965.1">
    <property type="nucleotide sequence ID" value="NZ_CP042432.1"/>
</dbReference>
<keyword evidence="3" id="KW-1185">Reference proteome</keyword>
<dbReference type="OrthoDB" id="944318at2"/>
<feature type="region of interest" description="Disordered" evidence="1">
    <location>
        <begin position="106"/>
        <end position="127"/>
    </location>
</feature>
<evidence type="ECO:0000313" key="2">
    <source>
        <dbReference type="EMBL" id="TCS85845.1"/>
    </source>
</evidence>
<evidence type="ECO:0000256" key="1">
    <source>
        <dbReference type="SAM" id="MobiDB-lite"/>
    </source>
</evidence>
<name>A0A4V6NZ21_9SPHI</name>
<gene>
    <name evidence="2" type="ORF">EDD80_11043</name>
</gene>
<dbReference type="EMBL" id="SMAD01000010">
    <property type="protein sequence ID" value="TCS85845.1"/>
    <property type="molecule type" value="Genomic_DNA"/>
</dbReference>
<dbReference type="Proteomes" id="UP000295807">
    <property type="component" value="Unassembled WGS sequence"/>
</dbReference>
<accession>A0A4V6NZ21</accession>
<evidence type="ECO:0000313" key="3">
    <source>
        <dbReference type="Proteomes" id="UP000295807"/>
    </source>
</evidence>
<sequence>MGHLPGRAGRKQNGGTQLIYAFNTYKLLEQDDAELERSKNPFATVLLIAKTALSGKKLDDKALYKMKIKLLKNLAGQQLPKKKIEAIMLFLTHYIRFEDKEMNRSFEQYKDPINQKEKNNGNERSSM</sequence>
<proteinExistence type="predicted"/>
<organism evidence="2 3">
    <name type="scientific">Anseongella ginsenosidimutans</name>
    <dbReference type="NCBI Taxonomy" id="496056"/>
    <lineage>
        <taxon>Bacteria</taxon>
        <taxon>Pseudomonadati</taxon>
        <taxon>Bacteroidota</taxon>
        <taxon>Sphingobacteriia</taxon>
        <taxon>Sphingobacteriales</taxon>
        <taxon>Sphingobacteriaceae</taxon>
        <taxon>Anseongella</taxon>
    </lineage>
</organism>
<reference evidence="2 3" key="1">
    <citation type="submission" date="2019-03" db="EMBL/GenBank/DDBJ databases">
        <title>Genomic Encyclopedia of Type Strains, Phase IV (KMG-IV): sequencing the most valuable type-strain genomes for metagenomic binning, comparative biology and taxonomic classification.</title>
        <authorList>
            <person name="Goeker M."/>
        </authorList>
    </citation>
    <scope>NUCLEOTIDE SEQUENCE [LARGE SCALE GENOMIC DNA]</scope>
    <source>
        <strain evidence="2 3">DSM 21100</strain>
    </source>
</reference>
<dbReference type="AlphaFoldDB" id="A0A4V6NZ21"/>
<comment type="caution">
    <text evidence="2">The sequence shown here is derived from an EMBL/GenBank/DDBJ whole genome shotgun (WGS) entry which is preliminary data.</text>
</comment>